<evidence type="ECO:0000313" key="7">
    <source>
        <dbReference type="Proteomes" id="UP000626026"/>
    </source>
</evidence>
<evidence type="ECO:0000256" key="3">
    <source>
        <dbReference type="ARBA" id="ARBA00022729"/>
    </source>
</evidence>
<dbReference type="InterPro" id="IPR000914">
    <property type="entry name" value="SBP_5_dom"/>
</dbReference>
<evidence type="ECO:0000256" key="2">
    <source>
        <dbReference type="ARBA" id="ARBA00005695"/>
    </source>
</evidence>
<comment type="similarity">
    <text evidence="2">Belongs to the bacterial solute-binding protein 5 family.</text>
</comment>
<proteinExistence type="inferred from homology"/>
<dbReference type="CDD" id="cd08502">
    <property type="entry name" value="PBP2_NikA_DppA_OppA_like_16"/>
    <property type="match status" value="1"/>
</dbReference>
<reference evidence="6 7" key="1">
    <citation type="journal article" date="2013" name="Int. J. Syst. Evol. Microbiol.">
        <title>Roseomonas aerophila sp. nov., isolated from air.</title>
        <authorList>
            <person name="Kim S.J."/>
            <person name="Weon H.Y."/>
            <person name="Ahn J.H."/>
            <person name="Hong S.B."/>
            <person name="Seok S.J."/>
            <person name="Whang K.S."/>
            <person name="Kwon S.W."/>
        </authorList>
    </citation>
    <scope>NUCLEOTIDE SEQUENCE [LARGE SCALE GENOMIC DNA]</scope>
    <source>
        <strain evidence="6 7">NBRC 108923</strain>
    </source>
</reference>
<dbReference type="SUPFAM" id="SSF53850">
    <property type="entry name" value="Periplasmic binding protein-like II"/>
    <property type="match status" value="1"/>
</dbReference>
<gene>
    <name evidence="6" type="ORF">IBL26_01035</name>
</gene>
<dbReference type="PANTHER" id="PTHR30290:SF38">
    <property type="entry name" value="D,D-DIPEPTIDE-BINDING PERIPLASMIC PROTEIN DDPA-RELATED"/>
    <property type="match status" value="1"/>
</dbReference>
<evidence type="ECO:0000313" key="6">
    <source>
        <dbReference type="EMBL" id="MBC9205402.1"/>
    </source>
</evidence>
<keyword evidence="3 4" id="KW-0732">Signal</keyword>
<sequence length="527" mass="58354">MQRRDLMLGVAAAALAAPRLARAADPKSVLRFSPQADLASIDPIQSNAYVTRNHAAMVYDTLFGVDDEYRPLPQMLEGFVVSDNKLEWVLTLRDGLSFQDGKKVTPQDVVASLNRWGQRDTYARTLFAQVESLTPSSDKAVRFQLKKPFRLLPDVLGKPAPQLPVIMQERHAATPITDQVPEVVGSGPFRFLASERVPGARAVYERWDGYRPRQGAASFWAGGKAAHVDRVEWHTIPDAATAAAALQSGEIDWWEQPPGDFIDLLKRNRNINVEVMDTAGLMCVMRFNHLHPPFDNPAIRRAVLGAINQADFMTAVAGTDATMWKDKIGFFQPDSPMANDVGMAALTGPRDLDKARAALKEAGYKGERVVLAAPADFPVLNAMSEVAGDIFRKLGMNLDYQSLDWATVSQKLNSRAPLEQGGWSINCNYAAGFGCRTPAAHSYLRGAGDAALFGWPRSPRIEELREAWIASDDEAEQKRICREIQQQAFEDIPYIPLGLFYQTTAYRKSLSGVLKGMPLFHNLRKQA</sequence>
<dbReference type="PANTHER" id="PTHR30290">
    <property type="entry name" value="PERIPLASMIC BINDING COMPONENT OF ABC TRANSPORTER"/>
    <property type="match status" value="1"/>
</dbReference>
<dbReference type="Proteomes" id="UP000626026">
    <property type="component" value="Unassembled WGS sequence"/>
</dbReference>
<dbReference type="EMBL" id="JACTVA010000001">
    <property type="protein sequence ID" value="MBC9205402.1"/>
    <property type="molecule type" value="Genomic_DNA"/>
</dbReference>
<evidence type="ECO:0000256" key="1">
    <source>
        <dbReference type="ARBA" id="ARBA00004418"/>
    </source>
</evidence>
<dbReference type="InterPro" id="IPR039424">
    <property type="entry name" value="SBP_5"/>
</dbReference>
<protein>
    <submittedName>
        <fullName evidence="6">ABC transporter substrate-binding protein</fullName>
    </submittedName>
</protein>
<dbReference type="Gene3D" id="3.40.190.10">
    <property type="entry name" value="Periplasmic binding protein-like II"/>
    <property type="match status" value="1"/>
</dbReference>
<evidence type="ECO:0000259" key="5">
    <source>
        <dbReference type="Pfam" id="PF00496"/>
    </source>
</evidence>
<dbReference type="Gene3D" id="3.10.105.10">
    <property type="entry name" value="Dipeptide-binding Protein, Domain 3"/>
    <property type="match status" value="1"/>
</dbReference>
<name>A0ABR7RGX0_9PROT</name>
<dbReference type="Gene3D" id="3.90.76.10">
    <property type="entry name" value="Dipeptide-binding Protein, Domain 1"/>
    <property type="match status" value="1"/>
</dbReference>
<feature type="domain" description="Solute-binding protein family 5" evidence="5">
    <location>
        <begin position="72"/>
        <end position="425"/>
    </location>
</feature>
<dbReference type="PIRSF" id="PIRSF002741">
    <property type="entry name" value="MppA"/>
    <property type="match status" value="1"/>
</dbReference>
<feature type="chain" id="PRO_5047248948" evidence="4">
    <location>
        <begin position="24"/>
        <end position="527"/>
    </location>
</feature>
<evidence type="ECO:0000256" key="4">
    <source>
        <dbReference type="SAM" id="SignalP"/>
    </source>
</evidence>
<organism evidence="6 7">
    <name type="scientific">Teichococcus aerophilus</name>
    <dbReference type="NCBI Taxonomy" id="1224513"/>
    <lineage>
        <taxon>Bacteria</taxon>
        <taxon>Pseudomonadati</taxon>
        <taxon>Pseudomonadota</taxon>
        <taxon>Alphaproteobacteria</taxon>
        <taxon>Acetobacterales</taxon>
        <taxon>Roseomonadaceae</taxon>
        <taxon>Roseomonas</taxon>
    </lineage>
</organism>
<feature type="signal peptide" evidence="4">
    <location>
        <begin position="1"/>
        <end position="23"/>
    </location>
</feature>
<dbReference type="Pfam" id="PF00496">
    <property type="entry name" value="SBP_bac_5"/>
    <property type="match status" value="1"/>
</dbReference>
<keyword evidence="7" id="KW-1185">Reference proteome</keyword>
<dbReference type="InterPro" id="IPR030678">
    <property type="entry name" value="Peptide/Ni-bd"/>
</dbReference>
<comment type="caution">
    <text evidence="6">The sequence shown here is derived from an EMBL/GenBank/DDBJ whole genome shotgun (WGS) entry which is preliminary data.</text>
</comment>
<comment type="subcellular location">
    <subcellularLocation>
        <location evidence="1">Periplasm</location>
    </subcellularLocation>
</comment>
<accession>A0ABR7RGX0</accession>
<dbReference type="RefSeq" id="WP_187782572.1">
    <property type="nucleotide sequence ID" value="NZ_JACTVA010000001.1"/>
</dbReference>